<organism evidence="1 2">
    <name type="scientific">Blastococcus carthaginiensis</name>
    <dbReference type="NCBI Taxonomy" id="3050034"/>
    <lineage>
        <taxon>Bacteria</taxon>
        <taxon>Bacillati</taxon>
        <taxon>Actinomycetota</taxon>
        <taxon>Actinomycetes</taxon>
        <taxon>Geodermatophilales</taxon>
        <taxon>Geodermatophilaceae</taxon>
        <taxon>Blastococcus</taxon>
    </lineage>
</organism>
<accession>A0ABT9I9H2</accession>
<name>A0ABT9I9H2_9ACTN</name>
<dbReference type="Proteomes" id="UP001233673">
    <property type="component" value="Unassembled WGS sequence"/>
</dbReference>
<proteinExistence type="predicted"/>
<evidence type="ECO:0000313" key="1">
    <source>
        <dbReference type="EMBL" id="MDP5182209.1"/>
    </source>
</evidence>
<gene>
    <name evidence="1" type="ORF">QOZ88_06130</name>
</gene>
<dbReference type="RefSeq" id="WP_305998907.1">
    <property type="nucleotide sequence ID" value="NZ_JASNFN010000004.1"/>
</dbReference>
<comment type="caution">
    <text evidence="1">The sequence shown here is derived from an EMBL/GenBank/DDBJ whole genome shotgun (WGS) entry which is preliminary data.</text>
</comment>
<sequence length="333" mass="36480">MHPLLQSRADQRLGVFTSQEALAAGYSVDDVRTALRTRRWTRLRKGVYTETARLAAAGESDRHLMAGIAVLLCLGAGPVLSHASAARRHELLVPASAGTDVRVTAVDQWRAGRGYRVARAKLPDTDVVPWVAGFATTSAARTLVDCAREWSLQDAVIALDAAVHQRRVRRSELLLAVHAARHRTGASRAARAVGLSDGRAESPLETEGRLALLAAGLPRPELQVDLHDARGFVARLDAWYEEAAVALEFDGQVKYSDPYGGRSPHDVLWEEKRREDKVRRLDIRVLRIAKADLGGAWSRTVADLTRMLATAYSGPRRFSVVRRPEPGAELDVA</sequence>
<dbReference type="EMBL" id="JASNFN010000004">
    <property type="protein sequence ID" value="MDP5182209.1"/>
    <property type="molecule type" value="Genomic_DNA"/>
</dbReference>
<keyword evidence="2" id="KW-1185">Reference proteome</keyword>
<reference evidence="2" key="1">
    <citation type="submission" date="2023-05" db="EMBL/GenBank/DDBJ databases">
        <title>Draft genome of Pseudofrankia sp. BMG5.37.</title>
        <authorList>
            <person name="Gtari M."/>
            <person name="Ghodhbane F."/>
            <person name="Sbissi I."/>
        </authorList>
    </citation>
    <scope>NUCLEOTIDE SEQUENCE [LARGE SCALE GENOMIC DNA]</scope>
    <source>
        <strain evidence="2">BMG 814</strain>
    </source>
</reference>
<evidence type="ECO:0000313" key="2">
    <source>
        <dbReference type="Proteomes" id="UP001233673"/>
    </source>
</evidence>
<evidence type="ECO:0008006" key="3">
    <source>
        <dbReference type="Google" id="ProtNLM"/>
    </source>
</evidence>
<protein>
    <recommendedName>
        <fullName evidence="3">Transcriptional regulator, AbiEi antitoxin, Type IV TA system</fullName>
    </recommendedName>
</protein>